<dbReference type="InterPro" id="IPR001932">
    <property type="entry name" value="PPM-type_phosphatase-like_dom"/>
</dbReference>
<protein>
    <submittedName>
        <fullName evidence="3">GAF domain-containing SpoIIE family protein phosphatase</fullName>
    </submittedName>
</protein>
<keyword evidence="4" id="KW-1185">Reference proteome</keyword>
<dbReference type="InterPro" id="IPR029016">
    <property type="entry name" value="GAF-like_dom_sf"/>
</dbReference>
<dbReference type="PANTHER" id="PTHR43156">
    <property type="entry name" value="STAGE II SPORULATION PROTEIN E-RELATED"/>
    <property type="match status" value="1"/>
</dbReference>
<dbReference type="EMBL" id="JBEPCU010002245">
    <property type="protein sequence ID" value="MER6985152.1"/>
    <property type="molecule type" value="Genomic_DNA"/>
</dbReference>
<feature type="domain" description="PPM-type phosphatase" evidence="2">
    <location>
        <begin position="120"/>
        <end position="333"/>
    </location>
</feature>
<dbReference type="Gene3D" id="3.30.450.40">
    <property type="match status" value="1"/>
</dbReference>
<proteinExistence type="predicted"/>
<dbReference type="Proteomes" id="UP001458415">
    <property type="component" value="Unassembled WGS sequence"/>
</dbReference>
<evidence type="ECO:0000313" key="4">
    <source>
        <dbReference type="Proteomes" id="UP001458415"/>
    </source>
</evidence>
<dbReference type="SMART" id="SM00331">
    <property type="entry name" value="PP2C_SIG"/>
    <property type="match status" value="1"/>
</dbReference>
<dbReference type="InterPro" id="IPR003018">
    <property type="entry name" value="GAF"/>
</dbReference>
<evidence type="ECO:0000313" key="3">
    <source>
        <dbReference type="EMBL" id="MER6985152.1"/>
    </source>
</evidence>
<evidence type="ECO:0000259" key="2">
    <source>
        <dbReference type="SMART" id="SM00331"/>
    </source>
</evidence>
<dbReference type="Pfam" id="PF01590">
    <property type="entry name" value="GAF"/>
    <property type="match status" value="1"/>
</dbReference>
<dbReference type="Pfam" id="PF07228">
    <property type="entry name" value="SpoIIE"/>
    <property type="match status" value="1"/>
</dbReference>
<dbReference type="InterPro" id="IPR052016">
    <property type="entry name" value="Bact_Sigma-Reg"/>
</dbReference>
<dbReference type="InterPro" id="IPR036457">
    <property type="entry name" value="PPM-type-like_dom_sf"/>
</dbReference>
<gene>
    <name evidence="3" type="ORF">ABT317_51520</name>
</gene>
<keyword evidence="1" id="KW-0378">Hydrolase</keyword>
<evidence type="ECO:0000256" key="1">
    <source>
        <dbReference type="ARBA" id="ARBA00022801"/>
    </source>
</evidence>
<name>A0ABV1WLU7_9ACTN</name>
<reference evidence="3 4" key="1">
    <citation type="submission" date="2024-06" db="EMBL/GenBank/DDBJ databases">
        <title>The Natural Products Discovery Center: Release of the First 8490 Sequenced Strains for Exploring Actinobacteria Biosynthetic Diversity.</title>
        <authorList>
            <person name="Kalkreuter E."/>
            <person name="Kautsar S.A."/>
            <person name="Yang D."/>
            <person name="Bader C.D."/>
            <person name="Teijaro C.N."/>
            <person name="Fluegel L."/>
            <person name="Davis C.M."/>
            <person name="Simpson J.R."/>
            <person name="Lauterbach L."/>
            <person name="Steele A.D."/>
            <person name="Gui C."/>
            <person name="Meng S."/>
            <person name="Li G."/>
            <person name="Viehrig K."/>
            <person name="Ye F."/>
            <person name="Su P."/>
            <person name="Kiefer A.F."/>
            <person name="Nichols A."/>
            <person name="Cepeda A.J."/>
            <person name="Yan W."/>
            <person name="Fan B."/>
            <person name="Jiang Y."/>
            <person name="Adhikari A."/>
            <person name="Zheng C.-J."/>
            <person name="Schuster L."/>
            <person name="Cowan T.M."/>
            <person name="Smanski M.J."/>
            <person name="Chevrette M.G."/>
            <person name="De Carvalho L.P.S."/>
            <person name="Shen B."/>
        </authorList>
    </citation>
    <scope>NUCLEOTIDE SEQUENCE [LARGE SCALE GENOMIC DNA]</scope>
    <source>
        <strain evidence="3 4">NPDC000634</strain>
    </source>
</reference>
<organism evidence="3 4">
    <name type="scientific">Streptomyces carpinensis</name>
    <dbReference type="NCBI Taxonomy" id="66369"/>
    <lineage>
        <taxon>Bacteria</taxon>
        <taxon>Bacillati</taxon>
        <taxon>Actinomycetota</taxon>
        <taxon>Actinomycetes</taxon>
        <taxon>Kitasatosporales</taxon>
        <taxon>Streptomycetaceae</taxon>
        <taxon>Streptomyces</taxon>
    </lineage>
</organism>
<dbReference type="PANTHER" id="PTHR43156:SF2">
    <property type="entry name" value="STAGE II SPORULATION PROTEIN E"/>
    <property type="match status" value="1"/>
</dbReference>
<sequence length="333" mass="35028">MLSTAELSDLLHGRAAVFDRATVAALFDDPAQLGRFIPHGGHSAMWAPLFARGLVLGTVAVWRTEQPDAFDEQDVDLLTEIASRSALNVDNARRYLRERRSVLALQQRLLPQPTTDSPAAETAGLYLPAGGGSGISGDWYDVVPLPSFRVALVVGDVSGHGLYATATMGRLRTAVRTLADLELDPTELLTHLDDGVQQLTVESDTESPVGATCLYAVYNPITRECALASAGHPPPVVVRPDGTVKVIDVSPGPPLGVGGMPFETTVVDLEPGSVLALYTDGLVEREDGDVDGALRRLAENLAASCGPGLPLADAGRAVLSGLGDTPPRDDIAL</sequence>
<dbReference type="SUPFAM" id="SSF81606">
    <property type="entry name" value="PP2C-like"/>
    <property type="match status" value="1"/>
</dbReference>
<accession>A0ABV1WLU7</accession>
<comment type="caution">
    <text evidence="3">The sequence shown here is derived from an EMBL/GenBank/DDBJ whole genome shotgun (WGS) entry which is preliminary data.</text>
</comment>
<dbReference type="Gene3D" id="3.60.40.10">
    <property type="entry name" value="PPM-type phosphatase domain"/>
    <property type="match status" value="1"/>
</dbReference>
<feature type="non-terminal residue" evidence="3">
    <location>
        <position position="333"/>
    </location>
</feature>
<dbReference type="SUPFAM" id="SSF55781">
    <property type="entry name" value="GAF domain-like"/>
    <property type="match status" value="1"/>
</dbReference>